<sequence>MDERWHARWSRRGRIAAAAERPPRVPPEGMISFVYGDPDWDSLPLEDMALAAEFLAENQRRDALGYQNLIRPDELNESLAQKLARDQGMQVSPEQILVTLGSSNGLGIICDALLDPGDVVLIDAPAWMGATSMFKLAGAQLVGIPVDEHGIDPDAVAAALDHLEREGRRPKFLYTLPTFQNPAGVELSLERRRALARLADERGLLIIEDDAYYELRFRGDYPPTLFSLAEPGNVLYCGTLSKTIAAGLRLGYVVGPAPIVATLARARIDALRNSFTAALADWYLRTGRYHAHLAELRRIYREKCERMLAALEREMPEGVSWTRPNGGFFIWLTLPEGLSATELLATCRERRVDFIPGPAFYGDGGGDRHLRLSYSAVTLQQIDEGVARLAEVVRQALAGELAATR</sequence>
<feature type="domain" description="Aminotransferase class I/classII large" evidence="7">
    <location>
        <begin position="36"/>
        <end position="389"/>
    </location>
</feature>
<gene>
    <name evidence="8" type="ORF">ENP47_11640</name>
</gene>
<evidence type="ECO:0000256" key="2">
    <source>
        <dbReference type="ARBA" id="ARBA00007441"/>
    </source>
</evidence>
<keyword evidence="6" id="KW-0663">Pyridoxal phosphate</keyword>
<evidence type="ECO:0000256" key="6">
    <source>
        <dbReference type="ARBA" id="ARBA00022898"/>
    </source>
</evidence>
<dbReference type="InterPro" id="IPR050859">
    <property type="entry name" value="Class-I_PLP-dep_aminotransf"/>
</dbReference>
<dbReference type="InterPro" id="IPR015424">
    <property type="entry name" value="PyrdxlP-dep_Trfase"/>
</dbReference>
<evidence type="ECO:0000313" key="8">
    <source>
        <dbReference type="EMBL" id="HEF66229.1"/>
    </source>
</evidence>
<dbReference type="InterPro" id="IPR004839">
    <property type="entry name" value="Aminotransferase_I/II_large"/>
</dbReference>
<accession>A0A7C1XK16</accession>
<keyword evidence="4 8" id="KW-0032">Aminotransferase</keyword>
<reference evidence="8" key="1">
    <citation type="journal article" date="2020" name="mSystems">
        <title>Genome- and Community-Level Interaction Insights into Carbon Utilization and Element Cycling Functions of Hydrothermarchaeota in Hydrothermal Sediment.</title>
        <authorList>
            <person name="Zhou Z."/>
            <person name="Liu Y."/>
            <person name="Xu W."/>
            <person name="Pan J."/>
            <person name="Luo Z.H."/>
            <person name="Li M."/>
        </authorList>
    </citation>
    <scope>NUCLEOTIDE SEQUENCE [LARGE SCALE GENOMIC DNA]</scope>
    <source>
        <strain evidence="8">SpSt-222</strain>
    </source>
</reference>
<dbReference type="Gene3D" id="3.40.640.10">
    <property type="entry name" value="Type I PLP-dependent aspartate aminotransferase-like (Major domain)"/>
    <property type="match status" value="1"/>
</dbReference>
<dbReference type="PANTHER" id="PTHR42790">
    <property type="entry name" value="AMINOTRANSFERASE"/>
    <property type="match status" value="1"/>
</dbReference>
<dbReference type="GO" id="GO:1901605">
    <property type="term" value="P:alpha-amino acid metabolic process"/>
    <property type="evidence" value="ECO:0007669"/>
    <property type="project" value="TreeGrafter"/>
</dbReference>
<evidence type="ECO:0000256" key="5">
    <source>
        <dbReference type="ARBA" id="ARBA00022679"/>
    </source>
</evidence>
<dbReference type="EMBL" id="DSJL01000011">
    <property type="protein sequence ID" value="HEF66229.1"/>
    <property type="molecule type" value="Genomic_DNA"/>
</dbReference>
<comment type="caution">
    <text evidence="8">The sequence shown here is derived from an EMBL/GenBank/DDBJ whole genome shotgun (WGS) entry which is preliminary data.</text>
</comment>
<dbReference type="GO" id="GO:0008483">
    <property type="term" value="F:transaminase activity"/>
    <property type="evidence" value="ECO:0007669"/>
    <property type="project" value="UniProtKB-KW"/>
</dbReference>
<dbReference type="GO" id="GO:0030170">
    <property type="term" value="F:pyridoxal phosphate binding"/>
    <property type="evidence" value="ECO:0007669"/>
    <property type="project" value="InterPro"/>
</dbReference>
<evidence type="ECO:0000259" key="7">
    <source>
        <dbReference type="Pfam" id="PF00155"/>
    </source>
</evidence>
<comment type="subunit">
    <text evidence="3">Homodimer.</text>
</comment>
<proteinExistence type="inferred from homology"/>
<dbReference type="AlphaFoldDB" id="A0A7C1XK16"/>
<keyword evidence="5 8" id="KW-0808">Transferase</keyword>
<evidence type="ECO:0000256" key="4">
    <source>
        <dbReference type="ARBA" id="ARBA00022576"/>
    </source>
</evidence>
<dbReference type="FunFam" id="3.40.640.10:FF:000053">
    <property type="entry name" value="Aminotransferase, class I"/>
    <property type="match status" value="1"/>
</dbReference>
<dbReference type="PANTHER" id="PTHR42790:SF19">
    <property type="entry name" value="KYNURENINE_ALPHA-AMINOADIPATE AMINOTRANSFERASE, MITOCHONDRIAL"/>
    <property type="match status" value="1"/>
</dbReference>
<comment type="cofactor">
    <cofactor evidence="1">
        <name>pyridoxal 5'-phosphate</name>
        <dbReference type="ChEBI" id="CHEBI:597326"/>
    </cofactor>
</comment>
<dbReference type="CDD" id="cd00609">
    <property type="entry name" value="AAT_like"/>
    <property type="match status" value="1"/>
</dbReference>
<dbReference type="Gene3D" id="3.90.1150.10">
    <property type="entry name" value="Aspartate Aminotransferase, domain 1"/>
    <property type="match status" value="1"/>
</dbReference>
<comment type="similarity">
    <text evidence="2">Belongs to the class-I pyridoxal-phosphate-dependent aminotransferase family.</text>
</comment>
<evidence type="ECO:0000256" key="3">
    <source>
        <dbReference type="ARBA" id="ARBA00011738"/>
    </source>
</evidence>
<name>A0A7C1XK16_THERO</name>
<dbReference type="InterPro" id="IPR015422">
    <property type="entry name" value="PyrdxlP-dep_Trfase_small"/>
</dbReference>
<organism evidence="8">
    <name type="scientific">Thermomicrobium roseum</name>
    <dbReference type="NCBI Taxonomy" id="500"/>
    <lineage>
        <taxon>Bacteria</taxon>
        <taxon>Pseudomonadati</taxon>
        <taxon>Thermomicrobiota</taxon>
        <taxon>Thermomicrobia</taxon>
        <taxon>Thermomicrobiales</taxon>
        <taxon>Thermomicrobiaceae</taxon>
        <taxon>Thermomicrobium</taxon>
    </lineage>
</organism>
<dbReference type="InterPro" id="IPR015421">
    <property type="entry name" value="PyrdxlP-dep_Trfase_major"/>
</dbReference>
<evidence type="ECO:0000256" key="1">
    <source>
        <dbReference type="ARBA" id="ARBA00001933"/>
    </source>
</evidence>
<dbReference type="Pfam" id="PF00155">
    <property type="entry name" value="Aminotran_1_2"/>
    <property type="match status" value="1"/>
</dbReference>
<protein>
    <submittedName>
        <fullName evidence="8">PLP-dependent aminotransferase family protein</fullName>
    </submittedName>
</protein>
<dbReference type="SUPFAM" id="SSF53383">
    <property type="entry name" value="PLP-dependent transferases"/>
    <property type="match status" value="1"/>
</dbReference>